<protein>
    <submittedName>
        <fullName evidence="1">Uncharacterized protein</fullName>
    </submittedName>
</protein>
<dbReference type="KEGG" id="plut:EI981_07080"/>
<dbReference type="Proteomes" id="UP000270678">
    <property type="component" value="Chromosome"/>
</dbReference>
<proteinExistence type="predicted"/>
<accession>A0A3S9UVB8</accession>
<dbReference type="OrthoDB" id="2665630at2"/>
<keyword evidence="2" id="KW-1185">Reference proteome</keyword>
<sequence>MRKKFEYKTLQEREALMKEHADWYFVEEHNLIDGNFLIFTDTIEEPLTYISIPKAEYYAMKQSDIEIKQAIAELTKLIASS</sequence>
<dbReference type="RefSeq" id="WP_126996726.1">
    <property type="nucleotide sequence ID" value="NZ_CP034346.1"/>
</dbReference>
<dbReference type="EMBL" id="CP034346">
    <property type="protein sequence ID" value="AZS14246.1"/>
    <property type="molecule type" value="Genomic_DNA"/>
</dbReference>
<dbReference type="AlphaFoldDB" id="A0A3S9UVB8"/>
<reference evidence="2" key="1">
    <citation type="submission" date="2018-12" db="EMBL/GenBank/DDBJ databases">
        <title>Complete genome sequence of Paenibacillus sp. MBLB1234.</title>
        <authorList>
            <person name="Nam Y.-D."/>
            <person name="Kang J."/>
            <person name="Chung W.-H."/>
            <person name="Park Y.S."/>
        </authorList>
    </citation>
    <scope>NUCLEOTIDE SEQUENCE [LARGE SCALE GENOMIC DNA]</scope>
    <source>
        <strain evidence="2">MBLB1234</strain>
    </source>
</reference>
<evidence type="ECO:0000313" key="1">
    <source>
        <dbReference type="EMBL" id="AZS14246.1"/>
    </source>
</evidence>
<evidence type="ECO:0000313" key="2">
    <source>
        <dbReference type="Proteomes" id="UP000270678"/>
    </source>
</evidence>
<name>A0A3S9UVB8_9BACL</name>
<organism evidence="1 2">
    <name type="scientific">Paenibacillus lutimineralis</name>
    <dbReference type="NCBI Taxonomy" id="2707005"/>
    <lineage>
        <taxon>Bacteria</taxon>
        <taxon>Bacillati</taxon>
        <taxon>Bacillota</taxon>
        <taxon>Bacilli</taxon>
        <taxon>Bacillales</taxon>
        <taxon>Paenibacillaceae</taxon>
        <taxon>Paenibacillus</taxon>
    </lineage>
</organism>
<gene>
    <name evidence="1" type="ORF">EI981_07080</name>
</gene>